<dbReference type="InterPro" id="IPR045087">
    <property type="entry name" value="Cu-oxidase_fam"/>
</dbReference>
<feature type="region of interest" description="Disordered" evidence="5">
    <location>
        <begin position="428"/>
        <end position="463"/>
    </location>
</feature>
<dbReference type="AlphaFoldDB" id="A0A4Y9T9G5"/>
<dbReference type="InterPro" id="IPR006311">
    <property type="entry name" value="TAT_signal"/>
</dbReference>
<feature type="domain" description="Plastocyanin-like" evidence="7">
    <location>
        <begin position="218"/>
        <end position="331"/>
    </location>
</feature>
<dbReference type="GO" id="GO:0042597">
    <property type="term" value="C:periplasmic space"/>
    <property type="evidence" value="ECO:0007669"/>
    <property type="project" value="UniProtKB-SubCell"/>
</dbReference>
<dbReference type="InterPro" id="IPR011707">
    <property type="entry name" value="Cu-oxidase-like_N"/>
</dbReference>
<dbReference type="InterPro" id="IPR002355">
    <property type="entry name" value="Cu_oxidase_Cu_BS"/>
</dbReference>
<evidence type="ECO:0000256" key="1">
    <source>
        <dbReference type="ARBA" id="ARBA00004418"/>
    </source>
</evidence>
<dbReference type="GO" id="GO:0016491">
    <property type="term" value="F:oxidoreductase activity"/>
    <property type="evidence" value="ECO:0007669"/>
    <property type="project" value="UniProtKB-KW"/>
</dbReference>
<dbReference type="PROSITE" id="PS00080">
    <property type="entry name" value="MULTICOPPER_OXIDASE2"/>
    <property type="match status" value="1"/>
</dbReference>
<evidence type="ECO:0000256" key="2">
    <source>
        <dbReference type="ARBA" id="ARBA00022723"/>
    </source>
</evidence>
<keyword evidence="6" id="KW-0732">Signal</keyword>
<dbReference type="EMBL" id="SPUM01000002">
    <property type="protein sequence ID" value="TFW36155.1"/>
    <property type="molecule type" value="Genomic_DNA"/>
</dbReference>
<protein>
    <submittedName>
        <fullName evidence="9">Copper oxidase</fullName>
    </submittedName>
</protein>
<proteinExistence type="predicted"/>
<dbReference type="Pfam" id="PF07731">
    <property type="entry name" value="Cu-oxidase_2"/>
    <property type="match status" value="1"/>
</dbReference>
<dbReference type="RefSeq" id="WP_135187719.1">
    <property type="nucleotide sequence ID" value="NZ_SPUM01000002.1"/>
</dbReference>
<evidence type="ECO:0000259" key="7">
    <source>
        <dbReference type="Pfam" id="PF07731"/>
    </source>
</evidence>
<evidence type="ECO:0000256" key="4">
    <source>
        <dbReference type="ARBA" id="ARBA00023008"/>
    </source>
</evidence>
<dbReference type="PROSITE" id="PS51318">
    <property type="entry name" value="TAT"/>
    <property type="match status" value="1"/>
</dbReference>
<evidence type="ECO:0000256" key="5">
    <source>
        <dbReference type="SAM" id="MobiDB-lite"/>
    </source>
</evidence>
<dbReference type="CDD" id="cd13860">
    <property type="entry name" value="CuRO_1_2dMco_1"/>
    <property type="match status" value="1"/>
</dbReference>
<comment type="subcellular location">
    <subcellularLocation>
        <location evidence="1">Periplasm</location>
    </subcellularLocation>
</comment>
<dbReference type="OrthoDB" id="9757546at2"/>
<keyword evidence="2" id="KW-0479">Metal-binding</keyword>
<dbReference type="CDD" id="cd04202">
    <property type="entry name" value="CuRO_D2_2dMcoN_like"/>
    <property type="match status" value="1"/>
</dbReference>
<evidence type="ECO:0000256" key="6">
    <source>
        <dbReference type="SAM" id="SignalP"/>
    </source>
</evidence>
<evidence type="ECO:0000313" key="10">
    <source>
        <dbReference type="Proteomes" id="UP000297258"/>
    </source>
</evidence>
<keyword evidence="3" id="KW-0560">Oxidoreductase</keyword>
<feature type="domain" description="Plastocyanin-like" evidence="8">
    <location>
        <begin position="87"/>
        <end position="192"/>
    </location>
</feature>
<dbReference type="InterPro" id="IPR008972">
    <property type="entry name" value="Cupredoxin"/>
</dbReference>
<dbReference type="Pfam" id="PF07732">
    <property type="entry name" value="Cu-oxidase_3"/>
    <property type="match status" value="1"/>
</dbReference>
<dbReference type="PANTHER" id="PTHR11709">
    <property type="entry name" value="MULTI-COPPER OXIDASE"/>
    <property type="match status" value="1"/>
</dbReference>
<feature type="chain" id="PRO_5021372062" evidence="6">
    <location>
        <begin position="27"/>
        <end position="463"/>
    </location>
</feature>
<keyword evidence="10" id="KW-1185">Reference proteome</keyword>
<reference evidence="9 10" key="1">
    <citation type="submission" date="2019-03" db="EMBL/GenBank/DDBJ databases">
        <title>Draft genome of Massilia hortus sp. nov., a novel bacterial species of the Oxalobacteraceae family.</title>
        <authorList>
            <person name="Peta V."/>
            <person name="Raths R."/>
            <person name="Bucking H."/>
        </authorList>
    </citation>
    <scope>NUCLEOTIDE SEQUENCE [LARGE SCALE GENOMIC DNA]</scope>
    <source>
        <strain evidence="9 10">ONC3</strain>
    </source>
</reference>
<evidence type="ECO:0000313" key="9">
    <source>
        <dbReference type="EMBL" id="TFW36155.1"/>
    </source>
</evidence>
<name>A0A4Y9T9G5_9BURK</name>
<feature type="signal peptide" evidence="6">
    <location>
        <begin position="1"/>
        <end position="26"/>
    </location>
</feature>
<dbReference type="SUPFAM" id="SSF49503">
    <property type="entry name" value="Cupredoxins"/>
    <property type="match status" value="2"/>
</dbReference>
<accession>A0A4Y9T9G5</accession>
<dbReference type="Gene3D" id="2.60.40.420">
    <property type="entry name" value="Cupredoxins - blue copper proteins"/>
    <property type="match status" value="1"/>
</dbReference>
<sequence length="463" mass="50809">MISRRDFFKGAGAVAVSAAAVSRAGAATLPEAAVMDHARTQVPPPPPNGRPFNPVVTLNGWSLPWRMNNGVKEFHLVAEPVVRELAPGMKANLWGYNGQSPGPTIEVVEGDRVRVFVTNRLPEQTSMHWHGQRLPNGMDGVTGLTQPPIAPGKTFVYEFVARRPGTFMYHPHADEMVQMAMGMMGFWVTHPKDPTQHAVDRDFVFLLNAYDIDPGSYTPRVNTMLDFNLWTFNSRVFPGIDPLPVRLGDRVRIRVGNLTMTNHPIHMHGHEFIVTGTDGGWTPPASHWPEVTTDIAVGQMRAIEFDATELGDWAFHCHKSHHAMNAMGHNVPNLIGVDHRGVAEKINKIIPDYMVMGDKGGSMGGMEMPLPENTLPMMTGQGPFGGVEMGGMFTVIKVRKDQRRGDYSDPGWYQHPAGTLAYEWTGQLPEPARSGTAGGSSMPVANKPDIELTVRKTSGHGGH</sequence>
<dbReference type="PANTHER" id="PTHR11709:SF394">
    <property type="entry name" value="FI03373P-RELATED"/>
    <property type="match status" value="1"/>
</dbReference>
<dbReference type="Proteomes" id="UP000297258">
    <property type="component" value="Unassembled WGS sequence"/>
</dbReference>
<gene>
    <name evidence="9" type="ORF">E4O92_00170</name>
</gene>
<dbReference type="InterPro" id="IPR011706">
    <property type="entry name" value="Cu-oxidase_C"/>
</dbReference>
<comment type="caution">
    <text evidence="9">The sequence shown here is derived from an EMBL/GenBank/DDBJ whole genome shotgun (WGS) entry which is preliminary data.</text>
</comment>
<evidence type="ECO:0000259" key="8">
    <source>
        <dbReference type="Pfam" id="PF07732"/>
    </source>
</evidence>
<evidence type="ECO:0000256" key="3">
    <source>
        <dbReference type="ARBA" id="ARBA00023002"/>
    </source>
</evidence>
<organism evidence="9 10">
    <name type="scientific">Massilia horti</name>
    <dbReference type="NCBI Taxonomy" id="2562153"/>
    <lineage>
        <taxon>Bacteria</taxon>
        <taxon>Pseudomonadati</taxon>
        <taxon>Pseudomonadota</taxon>
        <taxon>Betaproteobacteria</taxon>
        <taxon>Burkholderiales</taxon>
        <taxon>Oxalobacteraceae</taxon>
        <taxon>Telluria group</taxon>
        <taxon>Massilia</taxon>
    </lineage>
</organism>
<dbReference type="GO" id="GO:0005507">
    <property type="term" value="F:copper ion binding"/>
    <property type="evidence" value="ECO:0007669"/>
    <property type="project" value="InterPro"/>
</dbReference>
<keyword evidence="4" id="KW-0186">Copper</keyword>